<dbReference type="EMBL" id="SAWY01000019">
    <property type="protein sequence ID" value="TPH15680.1"/>
    <property type="molecule type" value="Genomic_DNA"/>
</dbReference>
<reference evidence="2 3" key="1">
    <citation type="submission" date="2019-01" db="EMBL/GenBank/DDBJ databases">
        <title>Litorilituus lipolytica sp. nov., isolated from intertidal sand of the Yellow Sea in China.</title>
        <authorList>
            <person name="Liu A."/>
        </authorList>
    </citation>
    <scope>NUCLEOTIDE SEQUENCE [LARGE SCALE GENOMIC DNA]</scope>
    <source>
        <strain evidence="2 3">RZ04</strain>
    </source>
</reference>
<dbReference type="InterPro" id="IPR036291">
    <property type="entry name" value="NAD(P)-bd_dom_sf"/>
</dbReference>
<dbReference type="Pfam" id="PF13561">
    <property type="entry name" value="adh_short_C2"/>
    <property type="match status" value="1"/>
</dbReference>
<dbReference type="PRINTS" id="PR00081">
    <property type="entry name" value="GDHRDH"/>
</dbReference>
<protein>
    <submittedName>
        <fullName evidence="2">SDR family oxidoreductase</fullName>
    </submittedName>
</protein>
<dbReference type="SUPFAM" id="SSF51735">
    <property type="entry name" value="NAD(P)-binding Rossmann-fold domains"/>
    <property type="match status" value="1"/>
</dbReference>
<dbReference type="InterPro" id="IPR002347">
    <property type="entry name" value="SDR_fam"/>
</dbReference>
<keyword evidence="3" id="KW-1185">Reference proteome</keyword>
<dbReference type="OrthoDB" id="9787298at2"/>
<dbReference type="PANTHER" id="PTHR42879">
    <property type="entry name" value="3-OXOACYL-(ACYL-CARRIER-PROTEIN) REDUCTASE"/>
    <property type="match status" value="1"/>
</dbReference>
<organism evidence="2 3">
    <name type="scientific">Litorilituus lipolyticus</name>
    <dbReference type="NCBI Taxonomy" id="2491017"/>
    <lineage>
        <taxon>Bacteria</taxon>
        <taxon>Pseudomonadati</taxon>
        <taxon>Pseudomonadota</taxon>
        <taxon>Gammaproteobacteria</taxon>
        <taxon>Alteromonadales</taxon>
        <taxon>Colwelliaceae</taxon>
        <taxon>Litorilituus</taxon>
    </lineage>
</organism>
<comment type="caution">
    <text evidence="2">The sequence shown here is derived from an EMBL/GenBank/DDBJ whole genome shotgun (WGS) entry which is preliminary data.</text>
</comment>
<evidence type="ECO:0000313" key="2">
    <source>
        <dbReference type="EMBL" id="TPH15680.1"/>
    </source>
</evidence>
<dbReference type="InterPro" id="IPR050259">
    <property type="entry name" value="SDR"/>
</dbReference>
<accession>A0A502KVB7</accession>
<gene>
    <name evidence="2" type="ORF">EPA86_08895</name>
</gene>
<evidence type="ECO:0000256" key="1">
    <source>
        <dbReference type="ARBA" id="ARBA00006484"/>
    </source>
</evidence>
<comment type="similarity">
    <text evidence="1">Belongs to the short-chain dehydrogenases/reductases (SDR) family.</text>
</comment>
<dbReference type="Proteomes" id="UP000315303">
    <property type="component" value="Unassembled WGS sequence"/>
</dbReference>
<dbReference type="AlphaFoldDB" id="A0A502KVB7"/>
<dbReference type="CDD" id="cd05233">
    <property type="entry name" value="SDR_c"/>
    <property type="match status" value="1"/>
</dbReference>
<proteinExistence type="inferred from homology"/>
<dbReference type="Gene3D" id="3.40.50.720">
    <property type="entry name" value="NAD(P)-binding Rossmann-like Domain"/>
    <property type="match status" value="1"/>
</dbReference>
<sequence>MASLSGHFYFTGNNMKPNIYIITGAGSGIGAAISLQLATKHSVLILHTKQNKAGLAEVAKACENKGATVHCHFGDLANEQTIQAIKTTLSNLTSHLSGLICNAGFPVWRNFDELDEQGLLHSYQVIVQASFNLLTQTTPWLLKTKDITGQAGKVVAVSSFLAHKFIVGSSIVPACSVAKAALESLIKSYAGQYASQGITANIIVPGYIKKNSPDHQPLSEQSIQNILNRIPASRLGQPDEVADLCHFLLSDKAQYITGQLIHIDGGLLL</sequence>
<evidence type="ECO:0000313" key="3">
    <source>
        <dbReference type="Proteomes" id="UP000315303"/>
    </source>
</evidence>
<name>A0A502KVB7_9GAMM</name>